<comment type="similarity">
    <text evidence="8">Belongs to the major facilitator superfamily. Proton-dependent oligopeptide transporter (POT/PTR) (TC 2.A.17) family.</text>
</comment>
<feature type="transmembrane region" description="Helical" evidence="9">
    <location>
        <begin position="339"/>
        <end position="358"/>
    </location>
</feature>
<evidence type="ECO:0000313" key="12">
    <source>
        <dbReference type="Proteomes" id="UP000636949"/>
    </source>
</evidence>
<feature type="transmembrane region" description="Helical" evidence="9">
    <location>
        <begin position="101"/>
        <end position="120"/>
    </location>
</feature>
<proteinExistence type="inferred from homology"/>
<evidence type="ECO:0000256" key="8">
    <source>
        <dbReference type="RuleBase" id="RU003755"/>
    </source>
</evidence>
<feature type="domain" description="Major facilitator superfamily (MFS) profile" evidence="10">
    <location>
        <begin position="10"/>
        <end position="470"/>
    </location>
</feature>
<feature type="transmembrane region" description="Helical" evidence="9">
    <location>
        <begin position="140"/>
        <end position="163"/>
    </location>
</feature>
<keyword evidence="3" id="KW-1003">Cell membrane</keyword>
<feature type="transmembrane region" description="Helical" evidence="9">
    <location>
        <begin position="445"/>
        <end position="466"/>
    </location>
</feature>
<name>A0A8J3E9A8_9GAMM</name>
<evidence type="ECO:0000256" key="4">
    <source>
        <dbReference type="ARBA" id="ARBA00022692"/>
    </source>
</evidence>
<protein>
    <submittedName>
        <fullName evidence="11">MFS transporter</fullName>
    </submittedName>
</protein>
<dbReference type="InterPro" id="IPR005279">
    <property type="entry name" value="Dipep/tripep_permease"/>
</dbReference>
<evidence type="ECO:0000256" key="7">
    <source>
        <dbReference type="ARBA" id="ARBA00023136"/>
    </source>
</evidence>
<dbReference type="SUPFAM" id="SSF103473">
    <property type="entry name" value="MFS general substrate transporter"/>
    <property type="match status" value="1"/>
</dbReference>
<dbReference type="InterPro" id="IPR036259">
    <property type="entry name" value="MFS_trans_sf"/>
</dbReference>
<evidence type="ECO:0000256" key="9">
    <source>
        <dbReference type="SAM" id="Phobius"/>
    </source>
</evidence>
<dbReference type="NCBIfam" id="TIGR00924">
    <property type="entry name" value="yjdL_sub1_fam"/>
    <property type="match status" value="1"/>
</dbReference>
<evidence type="ECO:0000313" key="11">
    <source>
        <dbReference type="EMBL" id="GGF99949.1"/>
    </source>
</evidence>
<dbReference type="InterPro" id="IPR020846">
    <property type="entry name" value="MFS_dom"/>
</dbReference>
<sequence length="470" mass="51337">MNVLKGQGSVLTIASLTEFGERYSYYVIQSLLIFFLIHKFNLPEAKGASLVGTVLSMVYISALVGGYIADKLISYYRAATLGVAFMIAGSLVLAVASSENLLFLGLSFISISTGLIKSNISSFIGRFYDKTNATEGQRDFGFNIFYVGINLGGFAALCVASYLSETYGFAAPFYSSLIVSILVLINLIVGFFILAKHIKEVKINLAIVAKTILILAVYFVVVFLVLKNPIIANVAITVAGLGCFIVMLVSAQKKYWRNVIVAFIFFALSILYWALFFQIFISVLLFISKGVNNNLLGWHILDSQFLSFESVGVLIFGFFMGKLWLSLERKGKAVQDIDKFNIGFILLAVVFLVIWVGIQLTPKGQGVPAIYMIIAFLIMAISELSLSAIGLSLITKLAPPNYVSLYMGIWLVTLGIGGKLAGVIAQWAPVTGDIHSIKTGMSEGLQLFIVLTIVGALLCLLLRRFVIAKR</sequence>
<evidence type="ECO:0000256" key="2">
    <source>
        <dbReference type="ARBA" id="ARBA00022448"/>
    </source>
</evidence>
<dbReference type="PROSITE" id="PS50850">
    <property type="entry name" value="MFS"/>
    <property type="match status" value="1"/>
</dbReference>
<dbReference type="PANTHER" id="PTHR23517:SF15">
    <property type="entry name" value="PROTON-DEPENDENT OLIGOPEPTIDE FAMILY TRANSPORT PROTEIN"/>
    <property type="match status" value="1"/>
</dbReference>
<keyword evidence="12" id="KW-1185">Reference proteome</keyword>
<feature type="transmembrane region" description="Helical" evidence="9">
    <location>
        <begin position="75"/>
        <end position="95"/>
    </location>
</feature>
<keyword evidence="7 9" id="KW-0472">Membrane</keyword>
<evidence type="ECO:0000256" key="3">
    <source>
        <dbReference type="ARBA" id="ARBA00022475"/>
    </source>
</evidence>
<comment type="caution">
    <text evidence="11">The sequence shown here is derived from an EMBL/GenBank/DDBJ whole genome shotgun (WGS) entry which is preliminary data.</text>
</comment>
<dbReference type="RefSeq" id="WP_117002934.1">
    <property type="nucleotide sequence ID" value="NZ_BMJS01000018.1"/>
</dbReference>
<dbReference type="CDD" id="cd17346">
    <property type="entry name" value="MFS_DtpA_like"/>
    <property type="match status" value="1"/>
</dbReference>
<dbReference type="GO" id="GO:0006857">
    <property type="term" value="P:oligopeptide transport"/>
    <property type="evidence" value="ECO:0007669"/>
    <property type="project" value="InterPro"/>
</dbReference>
<dbReference type="InterPro" id="IPR050171">
    <property type="entry name" value="MFS_Transporters"/>
</dbReference>
<dbReference type="Pfam" id="PF00854">
    <property type="entry name" value="PTR2"/>
    <property type="match status" value="1"/>
</dbReference>
<dbReference type="PANTHER" id="PTHR23517">
    <property type="entry name" value="RESISTANCE PROTEIN MDTM, PUTATIVE-RELATED-RELATED"/>
    <property type="match status" value="1"/>
</dbReference>
<keyword evidence="4 8" id="KW-0812">Transmembrane</keyword>
<comment type="subcellular location">
    <subcellularLocation>
        <location evidence="1">Cell membrane</location>
        <topology evidence="1">Multi-pass membrane protein</topology>
    </subcellularLocation>
    <subcellularLocation>
        <location evidence="8">Membrane</location>
        <topology evidence="8">Multi-pass membrane protein</topology>
    </subcellularLocation>
</comment>
<dbReference type="InterPro" id="IPR018456">
    <property type="entry name" value="PTR2_symporter_CS"/>
</dbReference>
<dbReference type="AlphaFoldDB" id="A0A8J3E9A8"/>
<evidence type="ECO:0000259" key="10">
    <source>
        <dbReference type="PROSITE" id="PS50850"/>
    </source>
</evidence>
<evidence type="ECO:0000256" key="5">
    <source>
        <dbReference type="ARBA" id="ARBA00022856"/>
    </source>
</evidence>
<feature type="transmembrane region" description="Helical" evidence="9">
    <location>
        <begin position="48"/>
        <end position="68"/>
    </location>
</feature>
<feature type="transmembrane region" description="Helical" evidence="9">
    <location>
        <begin position="307"/>
        <end position="327"/>
    </location>
</feature>
<dbReference type="EMBL" id="BMJS01000018">
    <property type="protein sequence ID" value="GGF99949.1"/>
    <property type="molecule type" value="Genomic_DNA"/>
</dbReference>
<evidence type="ECO:0000256" key="1">
    <source>
        <dbReference type="ARBA" id="ARBA00004651"/>
    </source>
</evidence>
<evidence type="ECO:0000256" key="6">
    <source>
        <dbReference type="ARBA" id="ARBA00022989"/>
    </source>
</evidence>
<dbReference type="GO" id="GO:1904680">
    <property type="term" value="F:peptide transmembrane transporter activity"/>
    <property type="evidence" value="ECO:0007669"/>
    <property type="project" value="InterPro"/>
</dbReference>
<feature type="transmembrane region" description="Helical" evidence="9">
    <location>
        <begin position="370"/>
        <end position="393"/>
    </location>
</feature>
<feature type="transmembrane region" description="Helical" evidence="9">
    <location>
        <begin position="261"/>
        <end position="287"/>
    </location>
</feature>
<dbReference type="OrthoDB" id="9772725at2"/>
<dbReference type="PROSITE" id="PS01023">
    <property type="entry name" value="PTR2_2"/>
    <property type="match status" value="1"/>
</dbReference>
<dbReference type="GO" id="GO:0005886">
    <property type="term" value="C:plasma membrane"/>
    <property type="evidence" value="ECO:0007669"/>
    <property type="project" value="UniProtKB-SubCell"/>
</dbReference>
<feature type="transmembrane region" description="Helical" evidence="9">
    <location>
        <begin position="230"/>
        <end position="249"/>
    </location>
</feature>
<reference evidence="11" key="1">
    <citation type="journal article" date="2014" name="Int. J. Syst. Evol. Microbiol.">
        <title>Complete genome sequence of Corynebacterium casei LMG S-19264T (=DSM 44701T), isolated from a smear-ripened cheese.</title>
        <authorList>
            <consortium name="US DOE Joint Genome Institute (JGI-PGF)"/>
            <person name="Walter F."/>
            <person name="Albersmeier A."/>
            <person name="Kalinowski J."/>
            <person name="Ruckert C."/>
        </authorList>
    </citation>
    <scope>NUCLEOTIDE SEQUENCE</scope>
    <source>
        <strain evidence="11">CGMCC 1.15758</strain>
    </source>
</reference>
<keyword evidence="2 8" id="KW-0813">Transport</keyword>
<keyword evidence="5" id="KW-0571">Peptide transport</keyword>
<keyword evidence="5" id="KW-0653">Protein transport</keyword>
<dbReference type="Gene3D" id="1.20.1250.20">
    <property type="entry name" value="MFS general substrate transporter like domains"/>
    <property type="match status" value="1"/>
</dbReference>
<feature type="transmembrane region" description="Helical" evidence="9">
    <location>
        <begin position="169"/>
        <end position="193"/>
    </location>
</feature>
<reference evidence="11" key="2">
    <citation type="submission" date="2020-09" db="EMBL/GenBank/DDBJ databases">
        <authorList>
            <person name="Sun Q."/>
            <person name="Zhou Y."/>
        </authorList>
    </citation>
    <scope>NUCLEOTIDE SEQUENCE</scope>
    <source>
        <strain evidence="11">CGMCC 1.15758</strain>
    </source>
</reference>
<gene>
    <name evidence="11" type="ORF">GCM10010995_16590</name>
</gene>
<dbReference type="Proteomes" id="UP000636949">
    <property type="component" value="Unassembled WGS sequence"/>
</dbReference>
<keyword evidence="6 9" id="KW-1133">Transmembrane helix</keyword>
<organism evidence="11 12">
    <name type="scientific">Cysteiniphilum litorale</name>
    <dbReference type="NCBI Taxonomy" id="2056700"/>
    <lineage>
        <taxon>Bacteria</taxon>
        <taxon>Pseudomonadati</taxon>
        <taxon>Pseudomonadota</taxon>
        <taxon>Gammaproteobacteria</taxon>
        <taxon>Thiotrichales</taxon>
        <taxon>Fastidiosibacteraceae</taxon>
        <taxon>Cysteiniphilum</taxon>
    </lineage>
</organism>
<accession>A0A8J3E9A8</accession>
<dbReference type="InterPro" id="IPR000109">
    <property type="entry name" value="POT_fam"/>
</dbReference>
<feature type="transmembrane region" description="Helical" evidence="9">
    <location>
        <begin position="405"/>
        <end position="425"/>
    </location>
</feature>
<feature type="transmembrane region" description="Helical" evidence="9">
    <location>
        <begin position="205"/>
        <end position="224"/>
    </location>
</feature>